<keyword evidence="2" id="KW-0812">Transmembrane</keyword>
<feature type="transmembrane region" description="Helical" evidence="2">
    <location>
        <begin position="71"/>
        <end position="93"/>
    </location>
</feature>
<gene>
    <name evidence="3" type="ORF">Enr13x_15640</name>
</gene>
<keyword evidence="4" id="KW-1185">Reference proteome</keyword>
<organism evidence="3 4">
    <name type="scientific">Stieleria neptunia</name>
    <dbReference type="NCBI Taxonomy" id="2527979"/>
    <lineage>
        <taxon>Bacteria</taxon>
        <taxon>Pseudomonadati</taxon>
        <taxon>Planctomycetota</taxon>
        <taxon>Planctomycetia</taxon>
        <taxon>Pirellulales</taxon>
        <taxon>Pirellulaceae</taxon>
        <taxon>Stieleria</taxon>
    </lineage>
</organism>
<dbReference type="EMBL" id="CP037423">
    <property type="protein sequence ID" value="QDV41721.1"/>
    <property type="molecule type" value="Genomic_DNA"/>
</dbReference>
<name>A0A518HLJ2_9BACT</name>
<evidence type="ECO:0000256" key="2">
    <source>
        <dbReference type="SAM" id="Phobius"/>
    </source>
</evidence>
<proteinExistence type="predicted"/>
<dbReference type="Proteomes" id="UP000319004">
    <property type="component" value="Chromosome"/>
</dbReference>
<feature type="transmembrane region" description="Helical" evidence="2">
    <location>
        <begin position="99"/>
        <end position="118"/>
    </location>
</feature>
<feature type="transmembrane region" description="Helical" evidence="2">
    <location>
        <begin position="40"/>
        <end position="59"/>
    </location>
</feature>
<sequence length="177" mass="18984">MSRPRLLFIPVAMDQQLLRGRVSATEPVLRSRLLPRISFQSLLVLTALSAVAIAVVYAADQGGPYATAAAVGLFFALCMFVCSALIFLLSWAVSFLPRVAGGTALAVGIALALSRLLGIPLGVLSLLQETIWLINFQIIGWFLLLYPFGTPDDADAASPFADDQLPPQIFAPREPSN</sequence>
<reference evidence="3 4" key="1">
    <citation type="submission" date="2019-03" db="EMBL/GenBank/DDBJ databases">
        <title>Deep-cultivation of Planctomycetes and their phenomic and genomic characterization uncovers novel biology.</title>
        <authorList>
            <person name="Wiegand S."/>
            <person name="Jogler M."/>
            <person name="Boedeker C."/>
            <person name="Pinto D."/>
            <person name="Vollmers J."/>
            <person name="Rivas-Marin E."/>
            <person name="Kohn T."/>
            <person name="Peeters S.H."/>
            <person name="Heuer A."/>
            <person name="Rast P."/>
            <person name="Oberbeckmann S."/>
            <person name="Bunk B."/>
            <person name="Jeske O."/>
            <person name="Meyerdierks A."/>
            <person name="Storesund J.E."/>
            <person name="Kallscheuer N."/>
            <person name="Luecker S."/>
            <person name="Lage O.M."/>
            <person name="Pohl T."/>
            <person name="Merkel B.J."/>
            <person name="Hornburger P."/>
            <person name="Mueller R.-W."/>
            <person name="Bruemmer F."/>
            <person name="Labrenz M."/>
            <person name="Spormann A.M."/>
            <person name="Op den Camp H."/>
            <person name="Overmann J."/>
            <person name="Amann R."/>
            <person name="Jetten M.S.M."/>
            <person name="Mascher T."/>
            <person name="Medema M.H."/>
            <person name="Devos D.P."/>
            <person name="Kaster A.-K."/>
            <person name="Ovreas L."/>
            <person name="Rohde M."/>
            <person name="Galperin M.Y."/>
            <person name="Jogler C."/>
        </authorList>
    </citation>
    <scope>NUCLEOTIDE SEQUENCE [LARGE SCALE GENOMIC DNA]</scope>
    <source>
        <strain evidence="3 4">Enr13</strain>
    </source>
</reference>
<feature type="transmembrane region" description="Helical" evidence="2">
    <location>
        <begin position="130"/>
        <end position="149"/>
    </location>
</feature>
<feature type="region of interest" description="Disordered" evidence="1">
    <location>
        <begin position="158"/>
        <end position="177"/>
    </location>
</feature>
<dbReference type="AlphaFoldDB" id="A0A518HLJ2"/>
<evidence type="ECO:0000313" key="3">
    <source>
        <dbReference type="EMBL" id="QDV41721.1"/>
    </source>
</evidence>
<protein>
    <submittedName>
        <fullName evidence="3">Uncharacterized protein</fullName>
    </submittedName>
</protein>
<keyword evidence="2" id="KW-1133">Transmembrane helix</keyword>
<evidence type="ECO:0000313" key="4">
    <source>
        <dbReference type="Proteomes" id="UP000319004"/>
    </source>
</evidence>
<accession>A0A518HLJ2</accession>
<evidence type="ECO:0000256" key="1">
    <source>
        <dbReference type="SAM" id="MobiDB-lite"/>
    </source>
</evidence>
<keyword evidence="2" id="KW-0472">Membrane</keyword>
<dbReference type="KEGG" id="snep:Enr13x_15640"/>